<dbReference type="AlphaFoldDB" id="A0A9D4ZSG7"/>
<keyword evidence="3" id="KW-1185">Reference proteome</keyword>
<sequence length="99" mass="10592">MARNDKQSAASSDDDPSSSQSASGLVKAATQNQDMARFTSKLQTSEPLHMQVMKVRLEEELLVKAVGEAKGTKFFSNNSCLLHGPSPLGLNSSPLKINS</sequence>
<evidence type="ECO:0000313" key="2">
    <source>
        <dbReference type="EMBL" id="KAI5083620.1"/>
    </source>
</evidence>
<evidence type="ECO:0000256" key="1">
    <source>
        <dbReference type="SAM" id="MobiDB-lite"/>
    </source>
</evidence>
<dbReference type="Proteomes" id="UP000886520">
    <property type="component" value="Chromosome 3"/>
</dbReference>
<comment type="caution">
    <text evidence="2">The sequence shown here is derived from an EMBL/GenBank/DDBJ whole genome shotgun (WGS) entry which is preliminary data.</text>
</comment>
<feature type="compositionally biased region" description="Low complexity" evidence="1">
    <location>
        <begin position="7"/>
        <end position="23"/>
    </location>
</feature>
<gene>
    <name evidence="2" type="ORF">GOP47_0003363</name>
</gene>
<feature type="region of interest" description="Disordered" evidence="1">
    <location>
        <begin position="1"/>
        <end position="42"/>
    </location>
</feature>
<feature type="compositionally biased region" description="Polar residues" evidence="1">
    <location>
        <begin position="29"/>
        <end position="42"/>
    </location>
</feature>
<evidence type="ECO:0000313" key="3">
    <source>
        <dbReference type="Proteomes" id="UP000886520"/>
    </source>
</evidence>
<proteinExistence type="predicted"/>
<reference evidence="2" key="1">
    <citation type="submission" date="2021-01" db="EMBL/GenBank/DDBJ databases">
        <title>Adiantum capillus-veneris genome.</title>
        <authorList>
            <person name="Fang Y."/>
            <person name="Liao Q."/>
        </authorList>
    </citation>
    <scope>NUCLEOTIDE SEQUENCE</scope>
    <source>
        <strain evidence="2">H3</strain>
        <tissue evidence="2">Leaf</tissue>
    </source>
</reference>
<organism evidence="2 3">
    <name type="scientific">Adiantum capillus-veneris</name>
    <name type="common">Maidenhair fern</name>
    <dbReference type="NCBI Taxonomy" id="13818"/>
    <lineage>
        <taxon>Eukaryota</taxon>
        <taxon>Viridiplantae</taxon>
        <taxon>Streptophyta</taxon>
        <taxon>Embryophyta</taxon>
        <taxon>Tracheophyta</taxon>
        <taxon>Polypodiopsida</taxon>
        <taxon>Polypodiidae</taxon>
        <taxon>Polypodiales</taxon>
        <taxon>Pteridineae</taxon>
        <taxon>Pteridaceae</taxon>
        <taxon>Vittarioideae</taxon>
        <taxon>Adiantum</taxon>
    </lineage>
</organism>
<dbReference type="EMBL" id="JABFUD020000002">
    <property type="protein sequence ID" value="KAI5083620.1"/>
    <property type="molecule type" value="Genomic_DNA"/>
</dbReference>
<accession>A0A9D4ZSG7</accession>
<name>A0A9D4ZSG7_ADICA</name>
<protein>
    <submittedName>
        <fullName evidence="2">Uncharacterized protein</fullName>
    </submittedName>
</protein>